<keyword evidence="7" id="KW-1185">Reference proteome</keyword>
<keyword evidence="2" id="KW-0812">Transmembrane</keyword>
<dbReference type="Pfam" id="PF04184">
    <property type="entry name" value="ST7"/>
    <property type="match status" value="1"/>
</dbReference>
<feature type="repeat" description="TPR" evidence="5">
    <location>
        <begin position="163"/>
        <end position="196"/>
    </location>
</feature>
<dbReference type="SUPFAM" id="SSF48452">
    <property type="entry name" value="TPR-like"/>
    <property type="match status" value="1"/>
</dbReference>
<proteinExistence type="predicted"/>
<reference evidence="6" key="1">
    <citation type="submission" date="2016-01" db="EMBL/GenBank/DDBJ databases">
        <authorList>
            <person name="Mcilroy J.S."/>
            <person name="Karst M S."/>
            <person name="Albertsen M."/>
        </authorList>
    </citation>
    <scope>NUCLEOTIDE SEQUENCE</scope>
    <source>
        <strain evidence="6">Cfx-K</strain>
    </source>
</reference>
<dbReference type="PANTHER" id="PTHR12745:SF6">
    <property type="entry name" value="PROTEIN ST7 HOMOLOG"/>
    <property type="match status" value="1"/>
</dbReference>
<name>A0A160SZV1_9CHLR</name>
<gene>
    <name evidence="6" type="ORF">CFX0092_A1098</name>
</gene>
<keyword evidence="3" id="KW-1133">Transmembrane helix</keyword>
<keyword evidence="4" id="KW-0472">Membrane</keyword>
<dbReference type="AlphaFoldDB" id="A0A160SZV1"/>
<keyword evidence="5" id="KW-0802">TPR repeat</keyword>
<evidence type="ECO:0000256" key="3">
    <source>
        <dbReference type="ARBA" id="ARBA00022989"/>
    </source>
</evidence>
<dbReference type="PANTHER" id="PTHR12745">
    <property type="entry name" value="SUPPRESSION OF TUMORIGENICITY 7"/>
    <property type="match status" value="1"/>
</dbReference>
<dbReference type="GO" id="GO:0016020">
    <property type="term" value="C:membrane"/>
    <property type="evidence" value="ECO:0007669"/>
    <property type="project" value="UniProtKB-SubCell"/>
</dbReference>
<dbReference type="PROSITE" id="PS50005">
    <property type="entry name" value="TPR"/>
    <property type="match status" value="1"/>
</dbReference>
<protein>
    <submittedName>
        <fullName evidence="6">ST7 protein</fullName>
    </submittedName>
</protein>
<dbReference type="KEGG" id="pbf:CFX0092_A1098"/>
<sequence>MAGKKRSKKAEDDDLEAVNLPPIFADPIGAEKALFELGKILDQQDFSSEKELNDFLQNLIVRGQPLPSLAPSTPLEEAQEVMYEAWTTLSPTRRIKLAKKALSISKDCADAYVLLAEESAKSFPEAIRLYEQGVAAGERAIGLDEFQEYVGVFWGVLETRPYMRAREGLASALWAMGDTEAAIDHFQDMLRLNPDDNQGIRYYLLSLYLEAENDAALQELLKRYKNDYSAQWFYTQALVAFRKYGDGIRSSKKLRAALDYNPFVPPYLLGRKRLPKEQGPYISPGNEDEAIDYASDGLRFWHETPGALDWLRTTVDKSNP</sequence>
<dbReference type="OrthoDB" id="6399948at2"/>
<evidence type="ECO:0000313" key="6">
    <source>
        <dbReference type="EMBL" id="CUS02976.2"/>
    </source>
</evidence>
<evidence type="ECO:0000256" key="4">
    <source>
        <dbReference type="ARBA" id="ARBA00023136"/>
    </source>
</evidence>
<evidence type="ECO:0000256" key="1">
    <source>
        <dbReference type="ARBA" id="ARBA00004141"/>
    </source>
</evidence>
<dbReference type="InterPro" id="IPR007311">
    <property type="entry name" value="ST7"/>
</dbReference>
<dbReference type="InterPro" id="IPR019734">
    <property type="entry name" value="TPR_rpt"/>
</dbReference>
<dbReference type="RefSeq" id="WP_157912918.1">
    <property type="nucleotide sequence ID" value="NZ_LN890655.1"/>
</dbReference>
<dbReference type="Gene3D" id="1.25.40.10">
    <property type="entry name" value="Tetratricopeptide repeat domain"/>
    <property type="match status" value="1"/>
</dbReference>
<evidence type="ECO:0000256" key="5">
    <source>
        <dbReference type="PROSITE-ProRule" id="PRU00339"/>
    </source>
</evidence>
<dbReference type="EMBL" id="LN890655">
    <property type="protein sequence ID" value="CUS02976.2"/>
    <property type="molecule type" value="Genomic_DNA"/>
</dbReference>
<accession>A0A160SZV1</accession>
<dbReference type="Proteomes" id="UP000215027">
    <property type="component" value="Chromosome I"/>
</dbReference>
<organism evidence="6 7">
    <name type="scientific">Candidatus Promineifilum breve</name>
    <dbReference type="NCBI Taxonomy" id="1806508"/>
    <lineage>
        <taxon>Bacteria</taxon>
        <taxon>Bacillati</taxon>
        <taxon>Chloroflexota</taxon>
        <taxon>Ardenticatenia</taxon>
        <taxon>Candidatus Promineifilales</taxon>
        <taxon>Candidatus Promineifilaceae</taxon>
        <taxon>Candidatus Promineifilum</taxon>
    </lineage>
</organism>
<comment type="subcellular location">
    <subcellularLocation>
        <location evidence="1">Membrane</location>
        <topology evidence="1">Multi-pass membrane protein</topology>
    </subcellularLocation>
</comment>
<evidence type="ECO:0000256" key="2">
    <source>
        <dbReference type="ARBA" id="ARBA00022692"/>
    </source>
</evidence>
<dbReference type="InterPro" id="IPR011990">
    <property type="entry name" value="TPR-like_helical_dom_sf"/>
</dbReference>
<evidence type="ECO:0000313" key="7">
    <source>
        <dbReference type="Proteomes" id="UP000215027"/>
    </source>
</evidence>